<protein>
    <recommendedName>
        <fullName evidence="5 13">Laccase</fullName>
        <ecNumber evidence="5 13">1.10.3.2</ecNumber>
    </recommendedName>
    <alternativeName>
        <fullName evidence="13">Benzenediol:oxygen oxidoreductase</fullName>
    </alternativeName>
    <alternativeName>
        <fullName evidence="13">Diphenol oxidase</fullName>
    </alternativeName>
    <alternativeName>
        <fullName evidence="13">Urishiol oxidase</fullName>
    </alternativeName>
</protein>
<evidence type="ECO:0000256" key="4">
    <source>
        <dbReference type="ARBA" id="ARBA00010609"/>
    </source>
</evidence>
<evidence type="ECO:0000259" key="15">
    <source>
        <dbReference type="Pfam" id="PF07731"/>
    </source>
</evidence>
<keyword evidence="6 13" id="KW-0052">Apoplast</keyword>
<proteinExistence type="inferred from homology"/>
<dbReference type="GO" id="GO:0046872">
    <property type="term" value="F:metal ion binding"/>
    <property type="evidence" value="ECO:0007669"/>
    <property type="project" value="UniProtKB-KW"/>
</dbReference>
<evidence type="ECO:0000313" key="17">
    <source>
        <dbReference type="EMBL" id="CAL4885382.1"/>
    </source>
</evidence>
<accession>A0ABC8V8X2</accession>
<gene>
    <name evidence="17" type="ORF">URODEC1_LOCUS483</name>
</gene>
<evidence type="ECO:0000256" key="7">
    <source>
        <dbReference type="ARBA" id="ARBA00022525"/>
    </source>
</evidence>
<dbReference type="InterPro" id="IPR045087">
    <property type="entry name" value="Cu-oxidase_fam"/>
</dbReference>
<keyword evidence="10 13" id="KW-0560">Oxidoreductase</keyword>
<keyword evidence="18" id="KW-1185">Reference proteome</keyword>
<dbReference type="PROSITE" id="PS00079">
    <property type="entry name" value="MULTICOPPER_OXIDASE1"/>
    <property type="match status" value="1"/>
</dbReference>
<evidence type="ECO:0000256" key="13">
    <source>
        <dbReference type="RuleBase" id="RU361119"/>
    </source>
</evidence>
<feature type="domain" description="Plastocyanin-like" evidence="16">
    <location>
        <begin position="59"/>
        <end position="173"/>
    </location>
</feature>
<dbReference type="GO" id="GO:0046274">
    <property type="term" value="P:lignin catabolic process"/>
    <property type="evidence" value="ECO:0007669"/>
    <property type="project" value="UniProtKB-KW"/>
</dbReference>
<dbReference type="CDD" id="cd13897">
    <property type="entry name" value="CuRO_3_LCC_plant"/>
    <property type="match status" value="1"/>
</dbReference>
<dbReference type="Pfam" id="PF07732">
    <property type="entry name" value="Cu-oxidase_3"/>
    <property type="match status" value="1"/>
</dbReference>
<dbReference type="GO" id="GO:0048046">
    <property type="term" value="C:apoplast"/>
    <property type="evidence" value="ECO:0007669"/>
    <property type="project" value="UniProtKB-SubCell"/>
</dbReference>
<dbReference type="InterPro" id="IPR008972">
    <property type="entry name" value="Cupredoxin"/>
</dbReference>
<evidence type="ECO:0000259" key="14">
    <source>
        <dbReference type="Pfam" id="PF00394"/>
    </source>
</evidence>
<dbReference type="AlphaFoldDB" id="A0ABC8V8X2"/>
<comment type="subcellular location">
    <subcellularLocation>
        <location evidence="3 13">Secreted</location>
        <location evidence="3 13">Extracellular space</location>
        <location evidence="3 13">Apoplast</location>
    </subcellularLocation>
</comment>
<dbReference type="InterPro" id="IPR033138">
    <property type="entry name" value="Cu_oxidase_CS"/>
</dbReference>
<keyword evidence="8 13" id="KW-0479">Metal-binding</keyword>
<evidence type="ECO:0000256" key="8">
    <source>
        <dbReference type="ARBA" id="ARBA00022723"/>
    </source>
</evidence>
<dbReference type="Pfam" id="PF07731">
    <property type="entry name" value="Cu-oxidase_2"/>
    <property type="match status" value="1"/>
</dbReference>
<dbReference type="InterPro" id="IPR002355">
    <property type="entry name" value="Cu_oxidase_Cu_BS"/>
</dbReference>
<dbReference type="InterPro" id="IPR001117">
    <property type="entry name" value="Cu-oxidase_2nd"/>
</dbReference>
<evidence type="ECO:0000256" key="5">
    <source>
        <dbReference type="ARBA" id="ARBA00012297"/>
    </source>
</evidence>
<dbReference type="InterPro" id="IPR011707">
    <property type="entry name" value="Cu-oxidase-like_N"/>
</dbReference>
<keyword evidence="11 13" id="KW-0186">Copper</keyword>
<comment type="similarity">
    <text evidence="4 13">Belongs to the multicopper oxidase family.</text>
</comment>
<reference evidence="18" key="1">
    <citation type="submission" date="2024-06" db="EMBL/GenBank/DDBJ databases">
        <authorList>
            <person name="Ryan C."/>
        </authorList>
    </citation>
    <scope>NUCLEOTIDE SEQUENCE [LARGE SCALE GENOMIC DNA]</scope>
</reference>
<dbReference type="InterPro" id="IPR034288">
    <property type="entry name" value="CuRO_1_LCC"/>
</dbReference>
<dbReference type="CDD" id="cd13849">
    <property type="entry name" value="CuRO_1_LCC_plant"/>
    <property type="match status" value="1"/>
</dbReference>
<dbReference type="Gene3D" id="2.60.40.420">
    <property type="entry name" value="Cupredoxins - blue copper proteins"/>
    <property type="match status" value="3"/>
</dbReference>
<feature type="domain" description="Plastocyanin-like" evidence="15">
    <location>
        <begin position="449"/>
        <end position="579"/>
    </location>
</feature>
<evidence type="ECO:0000256" key="11">
    <source>
        <dbReference type="ARBA" id="ARBA00023008"/>
    </source>
</evidence>
<evidence type="ECO:0000256" key="6">
    <source>
        <dbReference type="ARBA" id="ARBA00022523"/>
    </source>
</evidence>
<dbReference type="InterPro" id="IPR017761">
    <property type="entry name" value="Laccase"/>
</dbReference>
<evidence type="ECO:0000259" key="16">
    <source>
        <dbReference type="Pfam" id="PF07732"/>
    </source>
</evidence>
<sequence>MCLRHRVSGQPPATPDEMAGGVAKMPAGLCWLLLGVVLAFGVAASPAQASRANHYDFYIKETKVTRLCHEKTILAVNGQFPGPTIYARNGDVVVVNVYNQGNKNITLHWHGVDQPRNPWFDGPEYITQCPIQPGANFTYRIIFSEEEGTLWWHAHSDFDRATVHGAIVVHPKRGSVYPYPKPHKEIPIILGEWWNVDVEQLLERTKRTGADVNISDANTINGQPGDLFPCSKNGTFRTLVKHGKTYLLRIINAGLTNEMFFGVAGHRLTVVGTDGRYLKPFTVESIMISPGQTMNAILVADRPTNGSGNSRYYMAARTFVTNPNIGVDNSTATAILEYTDAPPSAGPPDFPNLPAVHDIATATAYTAQLRSLVTKEHPIDVPAHVDEHMLVTIAVNLLPCGANETCEGPIGSRFAASLNNVSFVAPPIDILDAYYSSMRGVYEPDFPNKPPFFFNFTNSLPLNQSFTKPGTKVKVVEYGTVVEVVFQDTGILGAENHPMHLHGFSFYVVGRGSGNFDKSKDPATYNLVDPPYQNTVSVPKAGWAAIRFRASNPGVWFMHCHFDRHTVWGMDTVFIVKNGKTPDAQMMPRPPTMPKC</sequence>
<feature type="domain" description="Plastocyanin-like" evidence="14">
    <location>
        <begin position="185"/>
        <end position="340"/>
    </location>
</feature>
<comment type="catalytic activity">
    <reaction evidence="1 13">
        <text>4 hydroquinone + O2 = 4 benzosemiquinone + 2 H2O</text>
        <dbReference type="Rhea" id="RHEA:11276"/>
        <dbReference type="ChEBI" id="CHEBI:15377"/>
        <dbReference type="ChEBI" id="CHEBI:15379"/>
        <dbReference type="ChEBI" id="CHEBI:17594"/>
        <dbReference type="ChEBI" id="CHEBI:17977"/>
        <dbReference type="EC" id="1.10.3.2"/>
    </reaction>
</comment>
<dbReference type="GO" id="GO:0052716">
    <property type="term" value="F:hydroquinone:oxygen oxidoreductase activity"/>
    <property type="evidence" value="ECO:0007669"/>
    <property type="project" value="UniProtKB-EC"/>
</dbReference>
<dbReference type="EC" id="1.10.3.2" evidence="5 13"/>
<dbReference type="CDD" id="cd13875">
    <property type="entry name" value="CuRO_2_LCC_plant"/>
    <property type="match status" value="1"/>
</dbReference>
<comment type="cofactor">
    <cofactor evidence="13">
        <name>Cu cation</name>
        <dbReference type="ChEBI" id="CHEBI:23378"/>
    </cofactor>
    <text evidence="13">Binds 4 Cu cations per monomer.</text>
</comment>
<dbReference type="NCBIfam" id="TIGR03389">
    <property type="entry name" value="laccase"/>
    <property type="match status" value="1"/>
</dbReference>
<dbReference type="Proteomes" id="UP001497457">
    <property type="component" value="Chromosome 1b"/>
</dbReference>
<dbReference type="InterPro" id="IPR034285">
    <property type="entry name" value="CuRO_2_LCC"/>
</dbReference>
<evidence type="ECO:0000256" key="10">
    <source>
        <dbReference type="ARBA" id="ARBA00023002"/>
    </source>
</evidence>
<dbReference type="PANTHER" id="PTHR11709:SF262">
    <property type="entry name" value="LACCASE-14"/>
    <property type="match status" value="1"/>
</dbReference>
<name>A0ABC8V8X2_9POAL</name>
<dbReference type="EMBL" id="OZ075111">
    <property type="protein sequence ID" value="CAL4885382.1"/>
    <property type="molecule type" value="Genomic_DNA"/>
</dbReference>
<keyword evidence="12 13" id="KW-0439">Lignin degradation</keyword>
<evidence type="ECO:0000256" key="3">
    <source>
        <dbReference type="ARBA" id="ARBA00004271"/>
    </source>
</evidence>
<keyword evidence="7 13" id="KW-0964">Secreted</keyword>
<reference evidence="17 18" key="2">
    <citation type="submission" date="2024-10" db="EMBL/GenBank/DDBJ databases">
        <authorList>
            <person name="Ryan C."/>
        </authorList>
    </citation>
    <scope>NUCLEOTIDE SEQUENCE [LARGE SCALE GENOMIC DNA]</scope>
</reference>
<dbReference type="InterPro" id="IPR011706">
    <property type="entry name" value="Cu-oxidase_C"/>
</dbReference>
<dbReference type="PROSITE" id="PS00080">
    <property type="entry name" value="MULTICOPPER_OXIDASE2"/>
    <property type="match status" value="1"/>
</dbReference>
<comment type="function">
    <text evidence="2 13">Lignin degradation and detoxification of lignin-derived products.</text>
</comment>
<evidence type="ECO:0000313" key="18">
    <source>
        <dbReference type="Proteomes" id="UP001497457"/>
    </source>
</evidence>
<dbReference type="Pfam" id="PF00394">
    <property type="entry name" value="Cu-oxidase"/>
    <property type="match status" value="1"/>
</dbReference>
<evidence type="ECO:0000256" key="2">
    <source>
        <dbReference type="ARBA" id="ARBA00002075"/>
    </source>
</evidence>
<dbReference type="SUPFAM" id="SSF49503">
    <property type="entry name" value="Cupredoxins"/>
    <property type="match status" value="3"/>
</dbReference>
<evidence type="ECO:0000256" key="1">
    <source>
        <dbReference type="ARBA" id="ARBA00000349"/>
    </source>
</evidence>
<evidence type="ECO:0000256" key="12">
    <source>
        <dbReference type="ARBA" id="ARBA00023185"/>
    </source>
</evidence>
<organism evidence="17 18">
    <name type="scientific">Urochloa decumbens</name>
    <dbReference type="NCBI Taxonomy" id="240449"/>
    <lineage>
        <taxon>Eukaryota</taxon>
        <taxon>Viridiplantae</taxon>
        <taxon>Streptophyta</taxon>
        <taxon>Embryophyta</taxon>
        <taxon>Tracheophyta</taxon>
        <taxon>Spermatophyta</taxon>
        <taxon>Magnoliopsida</taxon>
        <taxon>Liliopsida</taxon>
        <taxon>Poales</taxon>
        <taxon>Poaceae</taxon>
        <taxon>PACMAD clade</taxon>
        <taxon>Panicoideae</taxon>
        <taxon>Panicodae</taxon>
        <taxon>Paniceae</taxon>
        <taxon>Melinidinae</taxon>
        <taxon>Urochloa</taxon>
    </lineage>
</organism>
<dbReference type="InterPro" id="IPR034289">
    <property type="entry name" value="CuRO_3_LCC"/>
</dbReference>
<evidence type="ECO:0000256" key="9">
    <source>
        <dbReference type="ARBA" id="ARBA00022737"/>
    </source>
</evidence>
<keyword evidence="9 13" id="KW-0677">Repeat</keyword>
<dbReference type="PANTHER" id="PTHR11709">
    <property type="entry name" value="MULTI-COPPER OXIDASE"/>
    <property type="match status" value="1"/>
</dbReference>